<evidence type="ECO:0000256" key="4">
    <source>
        <dbReference type="SAM" id="MobiDB-lite"/>
    </source>
</evidence>
<feature type="compositionally biased region" description="Low complexity" evidence="4">
    <location>
        <begin position="286"/>
        <end position="295"/>
    </location>
</feature>
<dbReference type="EC" id="2.4.1.69" evidence="6"/>
<feature type="compositionally biased region" description="Basic and acidic residues" evidence="4">
    <location>
        <begin position="322"/>
        <end position="338"/>
    </location>
</feature>
<dbReference type="GO" id="GO:0008107">
    <property type="term" value="F:galactoside 2-alpha-L-fucosyltransferase activity"/>
    <property type="evidence" value="ECO:0007669"/>
    <property type="project" value="UniProtKB-EC"/>
</dbReference>
<gene>
    <name evidence="6" type="ORF">Esi_0117_0044</name>
</gene>
<keyword evidence="7" id="KW-1185">Reference proteome</keyword>
<accession>D7FI43</accession>
<dbReference type="InParanoid" id="D7FI43"/>
<dbReference type="EMBL" id="FN649760">
    <property type="protein sequence ID" value="CBJ28669.1"/>
    <property type="molecule type" value="Genomic_DNA"/>
</dbReference>
<feature type="domain" description="Glycosyltransferase 2-like" evidence="5">
    <location>
        <begin position="589"/>
        <end position="664"/>
    </location>
</feature>
<dbReference type="Pfam" id="PF00535">
    <property type="entry name" value="Glycos_transf_2"/>
    <property type="match status" value="1"/>
</dbReference>
<feature type="region of interest" description="Disordered" evidence="4">
    <location>
        <begin position="286"/>
        <end position="360"/>
    </location>
</feature>
<comment type="similarity">
    <text evidence="1">Belongs to the glycosyltransferase 2 family.</text>
</comment>
<feature type="region of interest" description="Disordered" evidence="4">
    <location>
        <begin position="179"/>
        <end position="213"/>
    </location>
</feature>
<dbReference type="Proteomes" id="UP000002630">
    <property type="component" value="Unassembled WGS sequence"/>
</dbReference>
<dbReference type="InterPro" id="IPR050834">
    <property type="entry name" value="Glycosyltransf_2"/>
</dbReference>
<dbReference type="eggNOG" id="ENOG502S9FF">
    <property type="taxonomic scope" value="Eukaryota"/>
</dbReference>
<reference evidence="6 7" key="1">
    <citation type="journal article" date="2010" name="Nature">
        <title>The Ectocarpus genome and the independent evolution of multicellularity in brown algae.</title>
        <authorList>
            <person name="Cock J.M."/>
            <person name="Sterck L."/>
            <person name="Rouze P."/>
            <person name="Scornet D."/>
            <person name="Allen A.E."/>
            <person name="Amoutzias G."/>
            <person name="Anthouard V."/>
            <person name="Artiguenave F."/>
            <person name="Aury J.M."/>
            <person name="Badger J.H."/>
            <person name="Beszteri B."/>
            <person name="Billiau K."/>
            <person name="Bonnet E."/>
            <person name="Bothwell J.H."/>
            <person name="Bowler C."/>
            <person name="Boyen C."/>
            <person name="Brownlee C."/>
            <person name="Carrano C.J."/>
            <person name="Charrier B."/>
            <person name="Cho G.Y."/>
            <person name="Coelho S.M."/>
            <person name="Collen J."/>
            <person name="Corre E."/>
            <person name="Da Silva C."/>
            <person name="Delage L."/>
            <person name="Delaroque N."/>
            <person name="Dittami S.M."/>
            <person name="Doulbeau S."/>
            <person name="Elias M."/>
            <person name="Farnham G."/>
            <person name="Gachon C.M."/>
            <person name="Gschloessl B."/>
            <person name="Heesch S."/>
            <person name="Jabbari K."/>
            <person name="Jubin C."/>
            <person name="Kawai H."/>
            <person name="Kimura K."/>
            <person name="Kloareg B."/>
            <person name="Kupper F.C."/>
            <person name="Lang D."/>
            <person name="Le Bail A."/>
            <person name="Leblanc C."/>
            <person name="Lerouge P."/>
            <person name="Lohr M."/>
            <person name="Lopez P.J."/>
            <person name="Martens C."/>
            <person name="Maumus F."/>
            <person name="Michel G."/>
            <person name="Miranda-Saavedra D."/>
            <person name="Morales J."/>
            <person name="Moreau H."/>
            <person name="Motomura T."/>
            <person name="Nagasato C."/>
            <person name="Napoli C.A."/>
            <person name="Nelson D.R."/>
            <person name="Nyvall-Collen P."/>
            <person name="Peters A.F."/>
            <person name="Pommier C."/>
            <person name="Potin P."/>
            <person name="Poulain J."/>
            <person name="Quesneville H."/>
            <person name="Read B."/>
            <person name="Rensing S.A."/>
            <person name="Ritter A."/>
            <person name="Rousvoal S."/>
            <person name="Samanta M."/>
            <person name="Samson G."/>
            <person name="Schroeder D.C."/>
            <person name="Segurens B."/>
            <person name="Strittmatter M."/>
            <person name="Tonon T."/>
            <person name="Tregear J.W."/>
            <person name="Valentin K."/>
            <person name="von Dassow P."/>
            <person name="Yamagishi T."/>
            <person name="Van de Peer Y."/>
            <person name="Wincker P."/>
        </authorList>
    </citation>
    <scope>NUCLEOTIDE SEQUENCE [LARGE SCALE GENOMIC DNA]</scope>
    <source>
        <strain evidence="7">Ec32 / CCAP1310/4</strain>
    </source>
</reference>
<dbReference type="PANTHER" id="PTHR43685">
    <property type="entry name" value="GLYCOSYLTRANSFERASE"/>
    <property type="match status" value="1"/>
</dbReference>
<evidence type="ECO:0000256" key="2">
    <source>
        <dbReference type="ARBA" id="ARBA00022676"/>
    </source>
</evidence>
<evidence type="ECO:0000256" key="1">
    <source>
        <dbReference type="ARBA" id="ARBA00006739"/>
    </source>
</evidence>
<dbReference type="AlphaFoldDB" id="D7FI43"/>
<feature type="region of interest" description="Disordered" evidence="4">
    <location>
        <begin position="391"/>
        <end position="426"/>
    </location>
</feature>
<dbReference type="PANTHER" id="PTHR43685:SF5">
    <property type="entry name" value="GLYCOSYLTRANSFERASE EPSE-RELATED"/>
    <property type="match status" value="1"/>
</dbReference>
<feature type="compositionally biased region" description="Basic and acidic residues" evidence="4">
    <location>
        <begin position="499"/>
        <end position="524"/>
    </location>
</feature>
<dbReference type="SUPFAM" id="SSF53448">
    <property type="entry name" value="Nucleotide-diphospho-sugar transferases"/>
    <property type="match status" value="1"/>
</dbReference>
<feature type="region of interest" description="Disordered" evidence="4">
    <location>
        <begin position="794"/>
        <end position="835"/>
    </location>
</feature>
<evidence type="ECO:0000313" key="7">
    <source>
        <dbReference type="Proteomes" id="UP000002630"/>
    </source>
</evidence>
<dbReference type="Gene3D" id="3.90.550.10">
    <property type="entry name" value="Spore Coat Polysaccharide Biosynthesis Protein SpsA, Chain A"/>
    <property type="match status" value="2"/>
</dbReference>
<evidence type="ECO:0000313" key="6">
    <source>
        <dbReference type="EMBL" id="CBJ28669.1"/>
    </source>
</evidence>
<organism evidence="6 7">
    <name type="scientific">Ectocarpus siliculosus</name>
    <name type="common">Brown alga</name>
    <name type="synonym">Conferva siliculosa</name>
    <dbReference type="NCBI Taxonomy" id="2880"/>
    <lineage>
        <taxon>Eukaryota</taxon>
        <taxon>Sar</taxon>
        <taxon>Stramenopiles</taxon>
        <taxon>Ochrophyta</taxon>
        <taxon>PX clade</taxon>
        <taxon>Phaeophyceae</taxon>
        <taxon>Ectocarpales</taxon>
        <taxon>Ectocarpaceae</taxon>
        <taxon>Ectocarpus</taxon>
    </lineage>
</organism>
<feature type="compositionally biased region" description="Basic and acidic residues" evidence="4">
    <location>
        <begin position="816"/>
        <end position="835"/>
    </location>
</feature>
<dbReference type="InterPro" id="IPR029044">
    <property type="entry name" value="Nucleotide-diphossugar_trans"/>
</dbReference>
<protein>
    <submittedName>
        <fullName evidence="6">Bifunctional glycosyltransferase, family GT74 / family GT2</fullName>
        <ecNumber evidence="6">2.4.1.69</ecNumber>
    </submittedName>
</protein>
<evidence type="ECO:0000259" key="5">
    <source>
        <dbReference type="Pfam" id="PF00535"/>
    </source>
</evidence>
<keyword evidence="2 6" id="KW-0328">Glycosyltransferase</keyword>
<dbReference type="InterPro" id="IPR001173">
    <property type="entry name" value="Glyco_trans_2-like"/>
</dbReference>
<name>D7FI43_ECTSI</name>
<keyword evidence="3 6" id="KW-0808">Transferase</keyword>
<feature type="compositionally biased region" description="Gly residues" evidence="4">
    <location>
        <begin position="397"/>
        <end position="420"/>
    </location>
</feature>
<proteinExistence type="inferred from homology"/>
<evidence type="ECO:0000256" key="3">
    <source>
        <dbReference type="ARBA" id="ARBA00022679"/>
    </source>
</evidence>
<dbReference type="OrthoDB" id="60542at2759"/>
<sequence length="896" mass="94171">MEESYDLVRRRHPNVRFLRERPGEFCTQLRSLVGEKWEERAKEGEGGHDEEGGEAFVLFAVDDMFFYRDFRLPDAVRLLATDRPVGEPIGKAGGSEAWSRRRRRRRHAPVVAAAEFGLLTFTRAQGTGEWDYPWDLTGGLYRRDDAVAVLDGIVSAYGAGAAANPNLLEHHGHTLLLQQQRGLPQRKAVAGAPPSRGDPETSSPPPATTESGSRLAAVAAAASAATSAAPAAASTVSAAPRCGCSGRAVVSSLAVNRVQSTYSTPVYASREGGVLDLNRRLWSSSVRRPLPSSSRITRCDAADVEAEDGQSTGPGAEMAEVEPARGERQDLENGDGKAGDAAAEAGGRCEKRERRSGRGAGFDGRAYRRRVFNSVHVGELWFEGGGDSEEVEANCGGDDGGGSDGDKSGGGGGDGGGGCTGQHQRKRENTVTVLLPVKNGGGRLLEAVESVAACARRMPRGWCSELLIVDDGSEDGAVDRVVTAVTAGAGAPADVAGCGRRELDGSRQHPEGARRRACDKERGVIDGCGGGEGEKESSEADEGGVGHPESGSNDCCVDRDGSSGGGGSGVSNDARAVVPGEGGTPGVTVKVLRHDRTVGLAESLNEGLREATSDLVARMDADDVCMPGRLEQQVAFMVENPHVSVLGSSVSIFSGDSVRVGGEHKRQQQPGTDAASVRRHLPAAGVQRIARHPTDRALLAWSLLFGCCVAHPSVMLRRDRVIEAGGYDPATEPAEDYDLWLRMEALAPGCVANLGEAAAIRRPECAASPGDLAAAARLLGDLGEAATAAVTGAGGAAGTDGVVVPSQVRDLGPDEDGSHNGRGRGHDRDYGPDGDERRWQQREEELMIARDVEARLGAMAVYAMNRFGEGAAPVLDEWKRRFPDRPLLFVLGGGGR</sequence>
<feature type="region of interest" description="Disordered" evidence="4">
    <location>
        <begin position="499"/>
        <end position="587"/>
    </location>
</feature>